<dbReference type="Proteomes" id="UP000236544">
    <property type="component" value="Unassembled WGS sequence"/>
</dbReference>
<dbReference type="PANTHER" id="PTHR10983">
    <property type="entry name" value="1-ACYLGLYCEROL-3-PHOSPHATE ACYLTRANSFERASE-RELATED"/>
    <property type="match status" value="1"/>
</dbReference>
<protein>
    <submittedName>
        <fullName evidence="1">LAQU0S10e02784g1_1</fullName>
    </submittedName>
</protein>
<organism evidence="1 2">
    <name type="scientific">Lachancea quebecensis</name>
    <dbReference type="NCBI Taxonomy" id="1654605"/>
    <lineage>
        <taxon>Eukaryota</taxon>
        <taxon>Fungi</taxon>
        <taxon>Dikarya</taxon>
        <taxon>Ascomycota</taxon>
        <taxon>Saccharomycotina</taxon>
        <taxon>Saccharomycetes</taxon>
        <taxon>Saccharomycetales</taxon>
        <taxon>Saccharomycetaceae</taxon>
        <taxon>Lachancea</taxon>
    </lineage>
</organism>
<gene>
    <name evidence="1" type="ORF">LAQU0_S10e02784g</name>
</gene>
<dbReference type="PANTHER" id="PTHR10983:SF70">
    <property type="entry name" value="PROTEIN MUM3"/>
    <property type="match status" value="1"/>
</dbReference>
<dbReference type="OrthoDB" id="189226at2759"/>
<evidence type="ECO:0000313" key="1">
    <source>
        <dbReference type="EMBL" id="CUS23541.1"/>
    </source>
</evidence>
<dbReference type="EMBL" id="LN890547">
    <property type="protein sequence ID" value="CUS23541.1"/>
    <property type="molecule type" value="Genomic_DNA"/>
</dbReference>
<accession>A0A0P1KTH8</accession>
<dbReference type="GO" id="GO:0036149">
    <property type="term" value="P:phosphatidylinositol acyl-chain remodeling"/>
    <property type="evidence" value="ECO:0007669"/>
    <property type="project" value="TreeGrafter"/>
</dbReference>
<dbReference type="GO" id="GO:0005783">
    <property type="term" value="C:endoplasmic reticulum"/>
    <property type="evidence" value="ECO:0007669"/>
    <property type="project" value="TreeGrafter"/>
</dbReference>
<name>A0A0P1KTH8_9SACH</name>
<reference evidence="2" key="1">
    <citation type="submission" date="2015-10" db="EMBL/GenBank/DDBJ databases">
        <authorList>
            <person name="Devillers H."/>
        </authorList>
    </citation>
    <scope>NUCLEOTIDE SEQUENCE [LARGE SCALE GENOMIC DNA]</scope>
</reference>
<evidence type="ECO:0000313" key="2">
    <source>
        <dbReference type="Proteomes" id="UP000236544"/>
    </source>
</evidence>
<proteinExistence type="predicted"/>
<sequence>MSIFDTLKTHFVGSDLQLTADRIPAALGLVLQLVLLVQYVAIYNAWSFKTWMVEQSVESGPSRWVISTASKMLVWVPLVGERLTENLERVVSGIKLRILPPMKRIEEHFEVCYQLTLADLTFRHGNVRMLVTGDTEGFPVAVGNNKSSLVIANHRSVMDYSLINYLVQGTERATARQSFWRLIEPKETETELGLKFVSWGRVCNMPSLRFLSCILTGDENRAVDATRLQEFLEDRGNRILAVFPEVNVLTPELRLVQRKLAKDNYLPMLNNVLYPRFKNFKAAIRCLSHIRGAGTDRRGRRFRNAVTKADNMVSKIRHSGSRISDMQIAQVSMFLGRAEDEEASGKAKKKKKVKPTRRPLLSVDPFVWDLTIIYYRAKISKGKDHAHLHEQEQKRLEDGAHYQLEQVTPSFLQMASSSIQESPLLIRIHTCKHPVSKLLALSDRKLERWLERRWMQKDEMIDSIQKNVKIS</sequence>
<dbReference type="AlphaFoldDB" id="A0A0P1KTH8"/>
<dbReference type="GO" id="GO:0016746">
    <property type="term" value="F:acyltransferase activity"/>
    <property type="evidence" value="ECO:0007669"/>
    <property type="project" value="TreeGrafter"/>
</dbReference>
<keyword evidence="2" id="KW-1185">Reference proteome</keyword>